<evidence type="ECO:0000313" key="2">
    <source>
        <dbReference type="Proteomes" id="UP001049518"/>
    </source>
</evidence>
<gene>
    <name evidence="1" type="ORF">AGRA3207_001970</name>
</gene>
<dbReference type="Gene3D" id="3.40.190.10">
    <property type="entry name" value="Periplasmic binding protein-like II"/>
    <property type="match status" value="1"/>
</dbReference>
<evidence type="ECO:0000313" key="1">
    <source>
        <dbReference type="EMBL" id="QXJ21144.1"/>
    </source>
</evidence>
<dbReference type="Proteomes" id="UP001049518">
    <property type="component" value="Chromosome"/>
</dbReference>
<reference evidence="1" key="1">
    <citation type="submission" date="2020-07" db="EMBL/GenBank/DDBJ databases">
        <authorList>
            <person name="Tarantini F.S."/>
            <person name="Hong K.W."/>
            <person name="Chan K.G."/>
        </authorList>
    </citation>
    <scope>NUCLEOTIDE SEQUENCE</scope>
    <source>
        <strain evidence="1">32-07</strain>
    </source>
</reference>
<proteinExistence type="predicted"/>
<dbReference type="SUPFAM" id="SSF53850">
    <property type="entry name" value="Periplasmic binding protein-like II"/>
    <property type="match status" value="1"/>
</dbReference>
<protein>
    <submittedName>
        <fullName evidence="1">4,5-dihydroxyphthalate decarboxylase</fullName>
    </submittedName>
</protein>
<dbReference type="RefSeq" id="WP_231334278.1">
    <property type="nucleotide sequence ID" value="NZ_CP059572.1"/>
</dbReference>
<dbReference type="EMBL" id="CP059572">
    <property type="protein sequence ID" value="QXJ21144.1"/>
    <property type="molecule type" value="Genomic_DNA"/>
</dbReference>
<organism evidence="1 2">
    <name type="scientific">Actinomadura graeca</name>
    <dbReference type="NCBI Taxonomy" id="2750812"/>
    <lineage>
        <taxon>Bacteria</taxon>
        <taxon>Bacillati</taxon>
        <taxon>Actinomycetota</taxon>
        <taxon>Actinomycetes</taxon>
        <taxon>Streptosporangiales</taxon>
        <taxon>Thermomonosporaceae</taxon>
        <taxon>Actinomadura</taxon>
    </lineage>
</organism>
<sequence>MDAWAPRVHVSLAVNDYDHVRDLCTGSVPVTGVALTVLNHPVEEIFFRFARHREWDVSELSMAKYCALRGSGDDSLTAIPVFPSRLFRHSAIFIREDGPADDPAALRGGRIGVPEWTQTATVYARDLLESDHGVRLEDVTWVQAGTHEPGRVEGIPFEPPAGIRIERRPDTTLGDLLTAGEVDAVIAAHPLRDTGRIRRLFTDPEEVERAYFARTGVFPIMHVIVLRAVLHDRHPWVAMNLMTAFEEAKRRGLERAAEVNASRIPVPWQAAHTERVRRLFGGDFWPYGIEPNRTTLDAFLRMCRRQGLTTNPLTAEDLFAPEVHDHYRV</sequence>
<name>A0ABX8QT59_9ACTN</name>
<keyword evidence="2" id="KW-1185">Reference proteome</keyword>
<accession>A0ABX8QT59</accession>